<dbReference type="Proteomes" id="UP000178129">
    <property type="component" value="Unassembled WGS sequence"/>
</dbReference>
<evidence type="ECO:0000256" key="2">
    <source>
        <dbReference type="ARBA" id="ARBA00022692"/>
    </source>
</evidence>
<dbReference type="Pfam" id="PF04479">
    <property type="entry name" value="RTA1"/>
    <property type="match status" value="1"/>
</dbReference>
<evidence type="ECO:0000256" key="3">
    <source>
        <dbReference type="ARBA" id="ARBA00022989"/>
    </source>
</evidence>
<gene>
    <name evidence="7" type="ORF">RCO7_10170</name>
</gene>
<evidence type="ECO:0000256" key="1">
    <source>
        <dbReference type="ARBA" id="ARBA00004141"/>
    </source>
</evidence>
<keyword evidence="8" id="KW-1185">Reference proteome</keyword>
<feature type="transmembrane region" description="Helical" evidence="6">
    <location>
        <begin position="173"/>
        <end position="197"/>
    </location>
</feature>
<name>A0A1E1LKL6_9HELO</name>
<feature type="transmembrane region" description="Helical" evidence="6">
    <location>
        <begin position="91"/>
        <end position="115"/>
    </location>
</feature>
<proteinExistence type="predicted"/>
<comment type="caution">
    <text evidence="7">The sequence shown here is derived from an EMBL/GenBank/DDBJ whole genome shotgun (WGS) entry which is preliminary data.</text>
</comment>
<accession>A0A1E1LKL6</accession>
<reference evidence="8" key="1">
    <citation type="submission" date="2016-03" db="EMBL/GenBank/DDBJ databases">
        <authorList>
            <person name="Ploux O."/>
        </authorList>
    </citation>
    <scope>NUCLEOTIDE SEQUENCE [LARGE SCALE GENOMIC DNA]</scope>
    <source>
        <strain evidence="8">UK7</strain>
    </source>
</reference>
<sequence length="368" mass="40485">MGAIPADYNPNFICSLATCSVKFWGFVKYQPSLPGNVLFLVLIDLLGLAHLILGAWYHTGTVCVAMVLGLAAESTGYVARILLHFNPFYRIYFLIYLIDLTTGPAFFAAAIYLTLGRIVVAYGENISRIKPRTYTIFFIGCDFISLSIQAVGGGIAASYPITKPKMIDLGTNILVAGLSFQVASLFAFMACAGEFLWRVKKHPHLRNPEFAELVNSRKFKLFIGAILLATTTLFIRTIFRSVELSEGFGGKLANEEGTFMILDGVMVLIAVICMTIMHPGYAFGDRWNDVSFAFWGPETSMTYEARSQMIADRANGRANKASRAEQAQSDLEARRAARRHSMMTGGRYGSNSEKTRPEVSVLAAPSAQ</sequence>
<feature type="transmembrane region" description="Helical" evidence="6">
    <location>
        <begin position="259"/>
        <end position="277"/>
    </location>
</feature>
<dbReference type="GO" id="GO:0005886">
    <property type="term" value="C:plasma membrane"/>
    <property type="evidence" value="ECO:0007669"/>
    <property type="project" value="TreeGrafter"/>
</dbReference>
<feature type="transmembrane region" description="Helical" evidence="6">
    <location>
        <begin position="64"/>
        <end position="85"/>
    </location>
</feature>
<keyword evidence="3 6" id="KW-1133">Transmembrane helix</keyword>
<keyword evidence="2 6" id="KW-0812">Transmembrane</keyword>
<evidence type="ECO:0000313" key="7">
    <source>
        <dbReference type="EMBL" id="CZT11051.1"/>
    </source>
</evidence>
<organism evidence="7 8">
    <name type="scientific">Rhynchosporium graminicola</name>
    <dbReference type="NCBI Taxonomy" id="2792576"/>
    <lineage>
        <taxon>Eukaryota</taxon>
        <taxon>Fungi</taxon>
        <taxon>Dikarya</taxon>
        <taxon>Ascomycota</taxon>
        <taxon>Pezizomycotina</taxon>
        <taxon>Leotiomycetes</taxon>
        <taxon>Helotiales</taxon>
        <taxon>Ploettnerulaceae</taxon>
        <taxon>Rhynchosporium</taxon>
    </lineage>
</organism>
<keyword evidence="4 6" id="KW-0472">Membrane</keyword>
<evidence type="ECO:0000256" key="6">
    <source>
        <dbReference type="SAM" id="Phobius"/>
    </source>
</evidence>
<evidence type="ECO:0000313" key="8">
    <source>
        <dbReference type="Proteomes" id="UP000178129"/>
    </source>
</evidence>
<dbReference type="STRING" id="914237.A0A1E1LKL6"/>
<feature type="region of interest" description="Disordered" evidence="5">
    <location>
        <begin position="317"/>
        <end position="368"/>
    </location>
</feature>
<dbReference type="AlphaFoldDB" id="A0A1E1LKL6"/>
<dbReference type="PANTHER" id="PTHR31465:SF9">
    <property type="entry name" value="SPHINGOID LONG-CHAIN BASE TRANSPORTER RSB1"/>
    <property type="match status" value="1"/>
</dbReference>
<feature type="transmembrane region" description="Helical" evidence="6">
    <location>
        <begin position="218"/>
        <end position="239"/>
    </location>
</feature>
<dbReference type="InParanoid" id="A0A1E1LKL6"/>
<dbReference type="GO" id="GO:0000324">
    <property type="term" value="C:fungal-type vacuole"/>
    <property type="evidence" value="ECO:0007669"/>
    <property type="project" value="TreeGrafter"/>
</dbReference>
<dbReference type="InterPro" id="IPR007568">
    <property type="entry name" value="RTA1"/>
</dbReference>
<dbReference type="EMBL" id="FJUW01000060">
    <property type="protein sequence ID" value="CZT11051.1"/>
    <property type="molecule type" value="Genomic_DNA"/>
</dbReference>
<comment type="subcellular location">
    <subcellularLocation>
        <location evidence="1">Membrane</location>
        <topology evidence="1">Multi-pass membrane protein</topology>
    </subcellularLocation>
</comment>
<feature type="transmembrane region" description="Helical" evidence="6">
    <location>
        <begin position="136"/>
        <end position="161"/>
    </location>
</feature>
<evidence type="ECO:0000256" key="4">
    <source>
        <dbReference type="ARBA" id="ARBA00023136"/>
    </source>
</evidence>
<feature type="transmembrane region" description="Helical" evidence="6">
    <location>
        <begin position="37"/>
        <end position="57"/>
    </location>
</feature>
<protein>
    <submittedName>
        <fullName evidence="7">Related to YER185w, Rta1p</fullName>
    </submittedName>
</protein>
<dbReference type="PANTHER" id="PTHR31465">
    <property type="entry name" value="PROTEIN RTA1-RELATED"/>
    <property type="match status" value="1"/>
</dbReference>
<evidence type="ECO:0000256" key="5">
    <source>
        <dbReference type="SAM" id="MobiDB-lite"/>
    </source>
</evidence>